<feature type="region of interest" description="Disordered" evidence="1">
    <location>
        <begin position="27"/>
        <end position="48"/>
    </location>
</feature>
<sequence>MSWLNPRLAATQVNKLSKSVNPFMTAEKAESTIPTENQKHLSERKDSREDVHSITSIFGLDWIRKTSSEARKSDQTLIENVRVLMEEERDRQIEFERMCRLNY</sequence>
<feature type="compositionally biased region" description="Basic and acidic residues" evidence="1">
    <location>
        <begin position="37"/>
        <end position="48"/>
    </location>
</feature>
<organism evidence="2 3">
    <name type="scientific">Teladorsagia circumcincta</name>
    <name type="common">Brown stomach worm</name>
    <name type="synonym">Ostertagia circumcincta</name>
    <dbReference type="NCBI Taxonomy" id="45464"/>
    <lineage>
        <taxon>Eukaryota</taxon>
        <taxon>Metazoa</taxon>
        <taxon>Ecdysozoa</taxon>
        <taxon>Nematoda</taxon>
        <taxon>Chromadorea</taxon>
        <taxon>Rhabditida</taxon>
        <taxon>Rhabditina</taxon>
        <taxon>Rhabditomorpha</taxon>
        <taxon>Strongyloidea</taxon>
        <taxon>Trichostrongylidae</taxon>
        <taxon>Teladorsagia</taxon>
    </lineage>
</organism>
<dbReference type="AlphaFoldDB" id="A0A2G9U9I7"/>
<name>A0A2G9U9I7_TELCI</name>
<proteinExistence type="predicted"/>
<evidence type="ECO:0000313" key="2">
    <source>
        <dbReference type="EMBL" id="PIO66392.1"/>
    </source>
</evidence>
<dbReference type="EMBL" id="KZ348296">
    <property type="protein sequence ID" value="PIO66392.1"/>
    <property type="molecule type" value="Genomic_DNA"/>
</dbReference>
<gene>
    <name evidence="2" type="ORF">TELCIR_11896</name>
</gene>
<dbReference type="Proteomes" id="UP000230423">
    <property type="component" value="Unassembled WGS sequence"/>
</dbReference>
<protein>
    <submittedName>
        <fullName evidence="2">Uncharacterized protein</fullName>
    </submittedName>
</protein>
<reference evidence="2 3" key="1">
    <citation type="submission" date="2015-09" db="EMBL/GenBank/DDBJ databases">
        <title>Draft genome of the parasitic nematode Teladorsagia circumcincta isolate WARC Sus (inbred).</title>
        <authorList>
            <person name="Mitreva M."/>
        </authorList>
    </citation>
    <scope>NUCLEOTIDE SEQUENCE [LARGE SCALE GENOMIC DNA]</scope>
    <source>
        <strain evidence="2 3">S</strain>
    </source>
</reference>
<keyword evidence="3" id="KW-1185">Reference proteome</keyword>
<evidence type="ECO:0000313" key="3">
    <source>
        <dbReference type="Proteomes" id="UP000230423"/>
    </source>
</evidence>
<evidence type="ECO:0000256" key="1">
    <source>
        <dbReference type="SAM" id="MobiDB-lite"/>
    </source>
</evidence>
<accession>A0A2G9U9I7</accession>
<dbReference type="OrthoDB" id="5854290at2759"/>